<reference evidence="2" key="1">
    <citation type="submission" date="2023-04" db="EMBL/GenBank/DDBJ databases">
        <title>Phytophthora fragariaefolia NBRC 109709.</title>
        <authorList>
            <person name="Ichikawa N."/>
            <person name="Sato H."/>
            <person name="Tonouchi N."/>
        </authorList>
    </citation>
    <scope>NUCLEOTIDE SEQUENCE</scope>
    <source>
        <strain evidence="2">NBRC 109709</strain>
    </source>
</reference>
<evidence type="ECO:0000313" key="2">
    <source>
        <dbReference type="EMBL" id="GMF56934.1"/>
    </source>
</evidence>
<dbReference type="Proteomes" id="UP001165121">
    <property type="component" value="Unassembled WGS sequence"/>
</dbReference>
<keyword evidence="3" id="KW-1185">Reference proteome</keyword>
<dbReference type="InterPro" id="IPR054722">
    <property type="entry name" value="PolX-like_BBD"/>
</dbReference>
<dbReference type="EMBL" id="BSXT01004147">
    <property type="protein sequence ID" value="GMF56934.1"/>
    <property type="molecule type" value="Genomic_DNA"/>
</dbReference>
<feature type="domain" description="Retrovirus-related Pol polyprotein from transposon TNT 1-94-like beta-barrel" evidence="1">
    <location>
        <begin position="98"/>
        <end position="181"/>
    </location>
</feature>
<protein>
    <submittedName>
        <fullName evidence="2">Unnamed protein product</fullName>
    </submittedName>
</protein>
<dbReference type="Pfam" id="PF22936">
    <property type="entry name" value="Pol_BBD"/>
    <property type="match status" value="1"/>
</dbReference>
<evidence type="ECO:0000313" key="3">
    <source>
        <dbReference type="Proteomes" id="UP001165121"/>
    </source>
</evidence>
<evidence type="ECO:0000259" key="1">
    <source>
        <dbReference type="Pfam" id="PF22936"/>
    </source>
</evidence>
<organism evidence="2 3">
    <name type="scientific">Phytophthora fragariaefolia</name>
    <dbReference type="NCBI Taxonomy" id="1490495"/>
    <lineage>
        <taxon>Eukaryota</taxon>
        <taxon>Sar</taxon>
        <taxon>Stramenopiles</taxon>
        <taxon>Oomycota</taxon>
        <taxon>Peronosporomycetes</taxon>
        <taxon>Peronosporales</taxon>
        <taxon>Peronosporaceae</taxon>
        <taxon>Phytophthora</taxon>
    </lineage>
</organism>
<gene>
    <name evidence="2" type="ORF">Pfra01_002423500</name>
</gene>
<dbReference type="AlphaFoldDB" id="A0A9W6Y9M3"/>
<dbReference type="OrthoDB" id="124214at2759"/>
<accession>A0A9W6Y9M3</accession>
<name>A0A9W6Y9M3_9STRA</name>
<proteinExistence type="predicted"/>
<comment type="caution">
    <text evidence="2">The sequence shown here is derived from an EMBL/GenBank/DDBJ whole genome shotgun (WGS) entry which is preliminary data.</text>
</comment>
<sequence length="230" mass="25403">MGTILLKDYAAKFIVLFGIVSLEPLNIIIFDKSGKYRNPDQGKNRPLDSDSDDEAENCSKRKVFHHQRHDTGLIAVATLVNPPVSLTAQANVALDPTWTIDSGCMRHVTHESHWFADIATSGGSTTVGGKKQIPIEGIGRVELAVIDSKGNPKTLTLHEVLYAPPLHFNLLSVPAAVKHDYRFNFDRKQCAMQTDQRFKPKAPMAINSDFYQFHAKPVVNATALVVTGKQ</sequence>